<keyword evidence="1 5" id="KW-0597">Phosphoprotein</keyword>
<reference evidence="8 9" key="1">
    <citation type="submission" date="2020-08" db="EMBL/GenBank/DDBJ databases">
        <title>Genomic Encyclopedia of Type Strains, Phase IV (KMG-IV): sequencing the most valuable type-strain genomes for metagenomic binning, comparative biology and taxonomic classification.</title>
        <authorList>
            <person name="Goeker M."/>
        </authorList>
    </citation>
    <scope>NUCLEOTIDE SEQUENCE [LARGE SCALE GENOMIC DNA]</scope>
    <source>
        <strain evidence="8 9">YC6886</strain>
    </source>
</reference>
<dbReference type="PRINTS" id="PR00038">
    <property type="entry name" value="HTHLUXR"/>
</dbReference>
<evidence type="ECO:0000256" key="2">
    <source>
        <dbReference type="ARBA" id="ARBA00023015"/>
    </source>
</evidence>
<evidence type="ECO:0000256" key="5">
    <source>
        <dbReference type="PROSITE-ProRule" id="PRU00169"/>
    </source>
</evidence>
<dbReference type="PROSITE" id="PS50110">
    <property type="entry name" value="RESPONSE_REGULATORY"/>
    <property type="match status" value="1"/>
</dbReference>
<feature type="domain" description="HTH luxR-type" evidence="6">
    <location>
        <begin position="145"/>
        <end position="210"/>
    </location>
</feature>
<dbReference type="InterPro" id="IPR000792">
    <property type="entry name" value="Tscrpt_reg_LuxR_C"/>
</dbReference>
<organism evidence="8 9">
    <name type="scientific">Haloferula luteola</name>
    <dbReference type="NCBI Taxonomy" id="595692"/>
    <lineage>
        <taxon>Bacteria</taxon>
        <taxon>Pseudomonadati</taxon>
        <taxon>Verrucomicrobiota</taxon>
        <taxon>Verrucomicrobiia</taxon>
        <taxon>Verrucomicrobiales</taxon>
        <taxon>Verrucomicrobiaceae</taxon>
        <taxon>Haloferula</taxon>
    </lineage>
</organism>
<dbReference type="AlphaFoldDB" id="A0A840UYC7"/>
<dbReference type="InterPro" id="IPR011006">
    <property type="entry name" value="CheY-like_superfamily"/>
</dbReference>
<dbReference type="Gene3D" id="1.10.10.10">
    <property type="entry name" value="Winged helix-like DNA-binding domain superfamily/Winged helix DNA-binding domain"/>
    <property type="match status" value="1"/>
</dbReference>
<feature type="domain" description="Response regulatory" evidence="7">
    <location>
        <begin position="3"/>
        <end position="119"/>
    </location>
</feature>
<dbReference type="SMART" id="SM00448">
    <property type="entry name" value="REC"/>
    <property type="match status" value="1"/>
</dbReference>
<keyword evidence="3 8" id="KW-0238">DNA-binding</keyword>
<evidence type="ECO:0000313" key="9">
    <source>
        <dbReference type="Proteomes" id="UP000557717"/>
    </source>
</evidence>
<feature type="modified residue" description="4-aspartylphosphate" evidence="5">
    <location>
        <position position="54"/>
    </location>
</feature>
<keyword evidence="2" id="KW-0805">Transcription regulation</keyword>
<dbReference type="RefSeq" id="WP_184016368.1">
    <property type="nucleotide sequence ID" value="NZ_JACHFD010000004.1"/>
</dbReference>
<dbReference type="InterPro" id="IPR016032">
    <property type="entry name" value="Sig_transdc_resp-reg_C-effctor"/>
</dbReference>
<dbReference type="Gene3D" id="3.40.50.2300">
    <property type="match status" value="1"/>
</dbReference>
<dbReference type="InterPro" id="IPR001789">
    <property type="entry name" value="Sig_transdc_resp-reg_receiver"/>
</dbReference>
<evidence type="ECO:0000256" key="1">
    <source>
        <dbReference type="ARBA" id="ARBA00022553"/>
    </source>
</evidence>
<dbReference type="Pfam" id="PF00072">
    <property type="entry name" value="Response_reg"/>
    <property type="match status" value="1"/>
</dbReference>
<dbReference type="PROSITE" id="PS00622">
    <property type="entry name" value="HTH_LUXR_1"/>
    <property type="match status" value="1"/>
</dbReference>
<dbReference type="SUPFAM" id="SSF52172">
    <property type="entry name" value="CheY-like"/>
    <property type="match status" value="1"/>
</dbReference>
<dbReference type="GO" id="GO:0006355">
    <property type="term" value="P:regulation of DNA-templated transcription"/>
    <property type="evidence" value="ECO:0007669"/>
    <property type="project" value="InterPro"/>
</dbReference>
<accession>A0A840UYC7</accession>
<protein>
    <submittedName>
        <fullName evidence="8">DNA-binding NarL/FixJ family response regulator</fullName>
    </submittedName>
</protein>
<dbReference type="GO" id="GO:0000160">
    <property type="term" value="P:phosphorelay signal transduction system"/>
    <property type="evidence" value="ECO:0007669"/>
    <property type="project" value="InterPro"/>
</dbReference>
<evidence type="ECO:0000256" key="3">
    <source>
        <dbReference type="ARBA" id="ARBA00023125"/>
    </source>
</evidence>
<dbReference type="GO" id="GO:0003677">
    <property type="term" value="F:DNA binding"/>
    <property type="evidence" value="ECO:0007669"/>
    <property type="project" value="UniProtKB-KW"/>
</dbReference>
<dbReference type="SUPFAM" id="SSF46894">
    <property type="entry name" value="C-terminal effector domain of the bipartite response regulators"/>
    <property type="match status" value="1"/>
</dbReference>
<keyword evidence="9" id="KW-1185">Reference proteome</keyword>
<evidence type="ECO:0000259" key="7">
    <source>
        <dbReference type="PROSITE" id="PS50110"/>
    </source>
</evidence>
<comment type="caution">
    <text evidence="8">The sequence shown here is derived from an EMBL/GenBank/DDBJ whole genome shotgun (WGS) entry which is preliminary data.</text>
</comment>
<dbReference type="PANTHER" id="PTHR43214:SF41">
    <property type="entry name" value="NITRATE_NITRITE RESPONSE REGULATOR PROTEIN NARP"/>
    <property type="match status" value="1"/>
</dbReference>
<evidence type="ECO:0000313" key="8">
    <source>
        <dbReference type="EMBL" id="MBB5350782.1"/>
    </source>
</evidence>
<keyword evidence="4" id="KW-0804">Transcription</keyword>
<dbReference type="InterPro" id="IPR036388">
    <property type="entry name" value="WH-like_DNA-bd_sf"/>
</dbReference>
<evidence type="ECO:0000256" key="4">
    <source>
        <dbReference type="ARBA" id="ARBA00023163"/>
    </source>
</evidence>
<dbReference type="Pfam" id="PF00196">
    <property type="entry name" value="GerE"/>
    <property type="match status" value="1"/>
</dbReference>
<gene>
    <name evidence="8" type="ORF">HNR46_001016</name>
</gene>
<sequence length="211" mass="22455">MNLVLIVEDLPASREWLSGVARAAFPRCHRLEADSVAGALELAGRHAFDLALIDLGLPDGSGLDLLRRFQDLGMPAKCVVTTVATDDATMVAALSLGAAGYLLKDQPGELLARQLQHLVQGIPALSPSVARRIMEHFQQTGPAAGPEVAARLTDREKEILTAISRGLRNAEVAENLAIAESTVASHIKAIYRKLGISNRAEAARQAARLGL</sequence>
<dbReference type="InterPro" id="IPR039420">
    <property type="entry name" value="WalR-like"/>
</dbReference>
<dbReference type="Proteomes" id="UP000557717">
    <property type="component" value="Unassembled WGS sequence"/>
</dbReference>
<dbReference type="CDD" id="cd06170">
    <property type="entry name" value="LuxR_C_like"/>
    <property type="match status" value="1"/>
</dbReference>
<evidence type="ECO:0000259" key="6">
    <source>
        <dbReference type="PROSITE" id="PS50043"/>
    </source>
</evidence>
<proteinExistence type="predicted"/>
<dbReference type="PROSITE" id="PS50043">
    <property type="entry name" value="HTH_LUXR_2"/>
    <property type="match status" value="1"/>
</dbReference>
<dbReference type="EMBL" id="JACHFD010000004">
    <property type="protein sequence ID" value="MBB5350782.1"/>
    <property type="molecule type" value="Genomic_DNA"/>
</dbReference>
<name>A0A840UYC7_9BACT</name>
<dbReference type="PANTHER" id="PTHR43214">
    <property type="entry name" value="TWO-COMPONENT RESPONSE REGULATOR"/>
    <property type="match status" value="1"/>
</dbReference>
<dbReference type="CDD" id="cd17535">
    <property type="entry name" value="REC_NarL-like"/>
    <property type="match status" value="1"/>
</dbReference>
<dbReference type="SMART" id="SM00421">
    <property type="entry name" value="HTH_LUXR"/>
    <property type="match status" value="1"/>
</dbReference>
<dbReference type="InterPro" id="IPR058245">
    <property type="entry name" value="NreC/VraR/RcsB-like_REC"/>
</dbReference>